<evidence type="ECO:0000256" key="1">
    <source>
        <dbReference type="SAM" id="SignalP"/>
    </source>
</evidence>
<gene>
    <name evidence="3" type="ORF">E6C55_11225</name>
</gene>
<dbReference type="AlphaFoldDB" id="A0A4S4BXR3"/>
<dbReference type="Pfam" id="PF07833">
    <property type="entry name" value="Cu_amine_oxidN1"/>
    <property type="match status" value="1"/>
</dbReference>
<feature type="chain" id="PRO_5038774493" description="Copper amine oxidase-like N-terminal domain-containing protein" evidence="1">
    <location>
        <begin position="25"/>
        <end position="465"/>
    </location>
</feature>
<dbReference type="SUPFAM" id="SSF69322">
    <property type="entry name" value="Tricorn protease domain 2"/>
    <property type="match status" value="1"/>
</dbReference>
<dbReference type="Gene3D" id="3.30.457.10">
    <property type="entry name" value="Copper amine oxidase-like, N-terminal domain"/>
    <property type="match status" value="1"/>
</dbReference>
<dbReference type="OrthoDB" id="2768010at2"/>
<dbReference type="PANTHER" id="PTHR36842">
    <property type="entry name" value="PROTEIN TOLB HOMOLOG"/>
    <property type="match status" value="1"/>
</dbReference>
<evidence type="ECO:0000313" key="3">
    <source>
        <dbReference type="EMBL" id="THF79983.1"/>
    </source>
</evidence>
<reference evidence="3 4" key="1">
    <citation type="submission" date="2019-04" db="EMBL/GenBank/DDBJ databases">
        <title>Cohnella sp. nov. isolated from preserved vegetables.</title>
        <authorList>
            <person name="Lin S.-Y."/>
            <person name="Hung M.-H."/>
            <person name="Young C.-C."/>
        </authorList>
    </citation>
    <scope>NUCLEOTIDE SEQUENCE [LARGE SCALE GENOMIC DNA]</scope>
    <source>
        <strain evidence="3 4">CC-MHH1044</strain>
    </source>
</reference>
<dbReference type="Gene3D" id="2.120.10.30">
    <property type="entry name" value="TolB, C-terminal domain"/>
    <property type="match status" value="1"/>
</dbReference>
<keyword evidence="4" id="KW-1185">Reference proteome</keyword>
<sequence>MVMRKALAASVLAAVVGTSSIVGAASAAPAAKTAASVQAKQATFLVNGSSASFRVVTKNGETLVSIRDVAKAIGANIAVHNGALTVTLNGHTVEAKLSANQITADGAAVSLKQPIQLVEGSTYMAVRPLVNGLGGTVALNGTQVVISTVKLVEGAENPRFVSASKLLVSTVQESGRTDYLVDAASGKSDVLLTSTDKSDLVVSPDGKQAIFSDSEGLLYLINLSTKAVSKLSEDNNIKPELVWSPDSSTVYFLQGDKGSVIAKINVASGEITKILEDKVDYKSSLNVSADGTKFVYAVTTLGSVTADSTNVDEDNVAIDYSTNQIQIFSFDSSVTDGKPVQLTKGTDDKVFIASADGKTATYVSVANENSNAVLVSVGASGTALNLYSERDVLESVQYGGKLYVLAADSDSENGIYEVTSTGAAKQLYAVSAEVTSIVVSEFGIAVVRDGQVLVRSGNAWTAITK</sequence>
<dbReference type="InterPro" id="IPR012854">
    <property type="entry name" value="Cu_amine_oxidase-like_N"/>
</dbReference>
<comment type="caution">
    <text evidence="3">The sequence shown here is derived from an EMBL/GenBank/DDBJ whole genome shotgun (WGS) entry which is preliminary data.</text>
</comment>
<dbReference type="InterPro" id="IPR011042">
    <property type="entry name" value="6-blade_b-propeller_TolB-like"/>
</dbReference>
<dbReference type="Proteomes" id="UP000310636">
    <property type="component" value="Unassembled WGS sequence"/>
</dbReference>
<evidence type="ECO:0000259" key="2">
    <source>
        <dbReference type="Pfam" id="PF07833"/>
    </source>
</evidence>
<name>A0A4S4BXR3_9BACL</name>
<keyword evidence="1" id="KW-0732">Signal</keyword>
<evidence type="ECO:0000313" key="4">
    <source>
        <dbReference type="Proteomes" id="UP000310636"/>
    </source>
</evidence>
<protein>
    <recommendedName>
        <fullName evidence="2">Copper amine oxidase-like N-terminal domain-containing protein</fullName>
    </recommendedName>
</protein>
<proteinExistence type="predicted"/>
<dbReference type="PANTHER" id="PTHR36842:SF1">
    <property type="entry name" value="PROTEIN TOLB"/>
    <property type="match status" value="1"/>
</dbReference>
<feature type="domain" description="Copper amine oxidase-like N-terminal" evidence="2">
    <location>
        <begin position="46"/>
        <end position="146"/>
    </location>
</feature>
<accession>A0A4S4BXR3</accession>
<dbReference type="EMBL" id="SSOB01000012">
    <property type="protein sequence ID" value="THF79983.1"/>
    <property type="molecule type" value="Genomic_DNA"/>
</dbReference>
<dbReference type="SUPFAM" id="SSF55383">
    <property type="entry name" value="Copper amine oxidase, domain N"/>
    <property type="match status" value="1"/>
</dbReference>
<feature type="signal peptide" evidence="1">
    <location>
        <begin position="1"/>
        <end position="24"/>
    </location>
</feature>
<dbReference type="InterPro" id="IPR036582">
    <property type="entry name" value="Mao_N_sf"/>
</dbReference>
<organism evidence="3 4">
    <name type="scientific">Cohnella fermenti</name>
    <dbReference type="NCBI Taxonomy" id="2565925"/>
    <lineage>
        <taxon>Bacteria</taxon>
        <taxon>Bacillati</taxon>
        <taxon>Bacillota</taxon>
        <taxon>Bacilli</taxon>
        <taxon>Bacillales</taxon>
        <taxon>Paenibacillaceae</taxon>
        <taxon>Cohnella</taxon>
    </lineage>
</organism>